<organism evidence="5 6">
    <name type="scientific">Stutzerimonas frequens</name>
    <dbReference type="NCBI Taxonomy" id="2968969"/>
    <lineage>
        <taxon>Bacteria</taxon>
        <taxon>Pseudomonadati</taxon>
        <taxon>Pseudomonadota</taxon>
        <taxon>Gammaproteobacteria</taxon>
        <taxon>Pseudomonadales</taxon>
        <taxon>Pseudomonadaceae</taxon>
        <taxon>Stutzerimonas</taxon>
    </lineage>
</organism>
<dbReference type="InterPro" id="IPR000182">
    <property type="entry name" value="GNAT_dom"/>
</dbReference>
<dbReference type="Pfam" id="PF13508">
    <property type="entry name" value="Acetyltransf_7"/>
    <property type="match status" value="1"/>
</dbReference>
<feature type="domain" description="N-acetyltransferase" evidence="3">
    <location>
        <begin position="1"/>
        <end position="130"/>
    </location>
</feature>
<dbReference type="SUPFAM" id="SSF55729">
    <property type="entry name" value="Acyl-CoA N-acyltransferases (Nat)"/>
    <property type="match status" value="1"/>
</dbReference>
<dbReference type="PANTHER" id="PTHR43046:SF2">
    <property type="entry name" value="8-OXO-DGTP DIPHOSPHATASE-RELATED"/>
    <property type="match status" value="1"/>
</dbReference>
<dbReference type="InterPro" id="IPR000086">
    <property type="entry name" value="NUDIX_hydrolase_dom"/>
</dbReference>
<evidence type="ECO:0000259" key="3">
    <source>
        <dbReference type="PROSITE" id="PS51186"/>
    </source>
</evidence>
<comment type="cofactor">
    <cofactor evidence="1">
        <name>Mg(2+)</name>
        <dbReference type="ChEBI" id="CHEBI:18420"/>
    </cofactor>
</comment>
<gene>
    <name evidence="5" type="ORF">OSV15_08835</name>
</gene>
<dbReference type="PROSITE" id="PS51462">
    <property type="entry name" value="NUDIX"/>
    <property type="match status" value="1"/>
</dbReference>
<dbReference type="EC" id="2.3.1.-" evidence="5"/>
<dbReference type="CDD" id="cd04690">
    <property type="entry name" value="NUDIX_Hydrolase"/>
    <property type="match status" value="1"/>
</dbReference>
<dbReference type="InterPro" id="IPR016181">
    <property type="entry name" value="Acyl_CoA_acyltransferase"/>
</dbReference>
<accession>A0AA47E4Z1</accession>
<evidence type="ECO:0000313" key="6">
    <source>
        <dbReference type="Proteomes" id="UP001164632"/>
    </source>
</evidence>
<evidence type="ECO:0000256" key="2">
    <source>
        <dbReference type="ARBA" id="ARBA00022801"/>
    </source>
</evidence>
<name>A0AA47E4Z1_9GAMM</name>
<dbReference type="GO" id="GO:0016787">
    <property type="term" value="F:hydrolase activity"/>
    <property type="evidence" value="ECO:0007669"/>
    <property type="project" value="UniProtKB-KW"/>
</dbReference>
<dbReference type="RefSeq" id="WP_267932522.1">
    <property type="nucleotide sequence ID" value="NZ_CP113257.1"/>
</dbReference>
<dbReference type="Pfam" id="PF00293">
    <property type="entry name" value="NUDIX"/>
    <property type="match status" value="1"/>
</dbReference>
<keyword evidence="5" id="KW-0012">Acyltransferase</keyword>
<reference evidence="5" key="1">
    <citation type="submission" date="2022-11" db="EMBL/GenBank/DDBJ databases">
        <title>Genomic of Pseudomonas TF18.</title>
        <authorList>
            <person name="Liu T."/>
        </authorList>
    </citation>
    <scope>NUCLEOTIDE SEQUENCE</scope>
    <source>
        <strain evidence="5">TF18</strain>
    </source>
</reference>
<evidence type="ECO:0000313" key="5">
    <source>
        <dbReference type="EMBL" id="WAE54246.1"/>
    </source>
</evidence>
<evidence type="ECO:0000256" key="1">
    <source>
        <dbReference type="ARBA" id="ARBA00001946"/>
    </source>
</evidence>
<dbReference type="CDD" id="cd04301">
    <property type="entry name" value="NAT_SF"/>
    <property type="match status" value="1"/>
</dbReference>
<dbReference type="Proteomes" id="UP001164632">
    <property type="component" value="Chromosome"/>
</dbReference>
<evidence type="ECO:0000259" key="4">
    <source>
        <dbReference type="PROSITE" id="PS51462"/>
    </source>
</evidence>
<dbReference type="GO" id="GO:0016747">
    <property type="term" value="F:acyltransferase activity, transferring groups other than amino-acyl groups"/>
    <property type="evidence" value="ECO:0007669"/>
    <property type="project" value="InterPro"/>
</dbReference>
<dbReference type="Gene3D" id="3.40.630.30">
    <property type="match status" value="1"/>
</dbReference>
<dbReference type="InterPro" id="IPR015797">
    <property type="entry name" value="NUDIX_hydrolase-like_dom_sf"/>
</dbReference>
<dbReference type="PANTHER" id="PTHR43046">
    <property type="entry name" value="GDP-MANNOSE MANNOSYL HYDROLASE"/>
    <property type="match status" value="1"/>
</dbReference>
<dbReference type="EMBL" id="CP113257">
    <property type="protein sequence ID" value="WAE54246.1"/>
    <property type="molecule type" value="Genomic_DNA"/>
</dbReference>
<dbReference type="PROSITE" id="PS51186">
    <property type="entry name" value="GNAT"/>
    <property type="match status" value="1"/>
</dbReference>
<dbReference type="AlphaFoldDB" id="A0AA47E4Z1"/>
<dbReference type="SUPFAM" id="SSF55811">
    <property type="entry name" value="Nudix"/>
    <property type="match status" value="1"/>
</dbReference>
<sequence length="278" mass="31282">MPVLEYQRLPQPQKPLLVKFYRTHHNRNRVRPEASCWVARCGEIIAGLCLTPVADGHFLTGLLVSPAERGRGIGQGLVRRALRCVSGPVWLFCKPELQEFYARLGFSEAVQLPQTLEDRLARYRRSKTLIALTHRQKEDAMPDATLNIAIACLFDEHGRLLVVRKRGTRFFMLPGGKAEPGETALQTLRRELAEELALSLEDRDLESLGQFRAPAANEPNHQVQAQVFVGRLPHPVSVQAEIEEMGWLDLEPCHRDDVAPLLRTQVLPALLERAAARA</sequence>
<keyword evidence="5" id="KW-0808">Transferase</keyword>
<proteinExistence type="predicted"/>
<feature type="domain" description="Nudix hydrolase" evidence="4">
    <location>
        <begin position="143"/>
        <end position="271"/>
    </location>
</feature>
<keyword evidence="2" id="KW-0378">Hydrolase</keyword>
<protein>
    <submittedName>
        <fullName evidence="5">GNAT family N-acetyltransferase</fullName>
        <ecNumber evidence="5">2.3.1.-</ecNumber>
    </submittedName>
</protein>
<dbReference type="Gene3D" id="3.90.79.10">
    <property type="entry name" value="Nucleoside Triphosphate Pyrophosphohydrolase"/>
    <property type="match status" value="1"/>
</dbReference>